<feature type="compositionally biased region" description="Basic and acidic residues" evidence="1">
    <location>
        <begin position="507"/>
        <end position="517"/>
    </location>
</feature>
<feature type="compositionally biased region" description="Polar residues" evidence="1">
    <location>
        <begin position="486"/>
        <end position="502"/>
    </location>
</feature>
<feature type="compositionally biased region" description="Basic and acidic residues" evidence="1">
    <location>
        <begin position="465"/>
        <end position="484"/>
    </location>
</feature>
<dbReference type="EMBL" id="LT853708">
    <property type="protein sequence ID" value="SMQ56554.1"/>
    <property type="molecule type" value="Genomic_DNA"/>
</dbReference>
<evidence type="ECO:0000313" key="3">
    <source>
        <dbReference type="Proteomes" id="UP000215127"/>
    </source>
</evidence>
<dbReference type="AlphaFoldDB" id="A0A1X7SA49"/>
<evidence type="ECO:0000256" key="1">
    <source>
        <dbReference type="SAM" id="MobiDB-lite"/>
    </source>
</evidence>
<feature type="compositionally biased region" description="Polar residues" evidence="1">
    <location>
        <begin position="184"/>
        <end position="228"/>
    </location>
</feature>
<feature type="region of interest" description="Disordered" evidence="1">
    <location>
        <begin position="321"/>
        <end position="423"/>
    </location>
</feature>
<feature type="region of interest" description="Disordered" evidence="1">
    <location>
        <begin position="443"/>
        <end position="552"/>
    </location>
</feature>
<gene>
    <name evidence="2" type="ORF">ZT3D7_G11709</name>
</gene>
<feature type="compositionally biased region" description="Basic and acidic residues" evidence="1">
    <location>
        <begin position="90"/>
        <end position="134"/>
    </location>
</feature>
<sequence>MDFDEDSTSKRPSFKEEEHTLLVARMVQSIEASKQPSRADAFVEFFDTLSLDTTPRPERKSASESERQHRPVEVKMPVVVASQMENFSSEPREKRKSDEEMAEKKKLNEIPRVGEKRKPDQKMAEKRKPDEIPRAELVAAQKKQNQQIVPSSVSQRGYDSRTLGAQHNESKPEAKAQQRDTVSDPATTAVASQSTDMALQQPQRTLPQRSATFQRKDPQTTSHHSSGSPRLHHLRGPLGPPYAPVNYRSFSLPNHASHVIVSPTNLRSYDKNNGTVPSVVSGTLAPSPEAPVDPSRTNVANEIQDIPRTLSYYSQAPVDPYHTNIASSDQHTPRTLSPSLQAPSNPPLANAAGHDQHIPHTLTPSPQVPCDLFLAYSSLPTPSPQKPSLSNTTSNDQQSPRALSSQWQFRPNTTGNDQQTPRALSAQWQFRPNISIGFENPFAKQQQQQQQQQAALDPTRIHQKRKDEMDEDSIPHHPSEEEAGKSSPQKSGAVITTLTVQQEELVAEQKEEMDALHPESSLQHPLKEEEEEEEEEEEADKSSPSRKAGAITGVLGKGVSYITRAAVTVAAKSNEIAYRGDEPDGVDRGPRGGVEP</sequence>
<feature type="region of interest" description="Disordered" evidence="1">
    <location>
        <begin position="572"/>
        <end position="596"/>
    </location>
</feature>
<reference evidence="2 3" key="1">
    <citation type="submission" date="2016-06" db="EMBL/GenBank/DDBJ databases">
        <authorList>
            <person name="Kjaerup R.B."/>
            <person name="Dalgaard T.S."/>
            <person name="Juul-Madsen H.R."/>
        </authorList>
    </citation>
    <scope>NUCLEOTIDE SEQUENCE [LARGE SCALE GENOMIC DNA]</scope>
</reference>
<feature type="compositionally biased region" description="Basic and acidic residues" evidence="1">
    <location>
        <begin position="168"/>
        <end position="182"/>
    </location>
</feature>
<proteinExistence type="predicted"/>
<feature type="compositionally biased region" description="Basic and acidic residues" evidence="1">
    <location>
        <begin position="578"/>
        <end position="590"/>
    </location>
</feature>
<evidence type="ECO:0000313" key="2">
    <source>
        <dbReference type="EMBL" id="SMQ56554.1"/>
    </source>
</evidence>
<accession>A0A1X7SA49</accession>
<name>A0A1X7SA49_ZYMT9</name>
<protein>
    <submittedName>
        <fullName evidence="2">Uncharacterized protein</fullName>
    </submittedName>
</protein>
<feature type="compositionally biased region" description="Polar residues" evidence="1">
    <location>
        <begin position="324"/>
        <end position="343"/>
    </location>
</feature>
<dbReference type="Proteomes" id="UP000215127">
    <property type="component" value="Chromosome 20"/>
</dbReference>
<organism evidence="2 3">
    <name type="scientific">Zymoseptoria tritici (strain ST99CH_3D7)</name>
    <dbReference type="NCBI Taxonomy" id="1276538"/>
    <lineage>
        <taxon>Eukaryota</taxon>
        <taxon>Fungi</taxon>
        <taxon>Dikarya</taxon>
        <taxon>Ascomycota</taxon>
        <taxon>Pezizomycotina</taxon>
        <taxon>Dothideomycetes</taxon>
        <taxon>Dothideomycetidae</taxon>
        <taxon>Mycosphaerellales</taxon>
        <taxon>Mycosphaerellaceae</taxon>
        <taxon>Zymoseptoria</taxon>
    </lineage>
</organism>
<feature type="region of interest" description="Disordered" evidence="1">
    <location>
        <begin position="48"/>
        <end position="240"/>
    </location>
</feature>
<feature type="compositionally biased region" description="Acidic residues" evidence="1">
    <location>
        <begin position="528"/>
        <end position="539"/>
    </location>
</feature>
<feature type="compositionally biased region" description="Polar residues" evidence="1">
    <location>
        <begin position="142"/>
        <end position="167"/>
    </location>
</feature>
<feature type="compositionally biased region" description="Polar residues" evidence="1">
    <location>
        <begin position="386"/>
        <end position="423"/>
    </location>
</feature>
<keyword evidence="3" id="KW-1185">Reference proteome</keyword>
<feature type="compositionally biased region" description="Basic and acidic residues" evidence="1">
    <location>
        <begin position="55"/>
        <end position="73"/>
    </location>
</feature>